<keyword evidence="1" id="KW-0812">Transmembrane</keyword>
<comment type="caution">
    <text evidence="2">The sequence shown here is derived from an EMBL/GenBank/DDBJ whole genome shotgun (WGS) entry which is preliminary data.</text>
</comment>
<dbReference type="Proteomes" id="UP001262754">
    <property type="component" value="Unassembled WGS sequence"/>
</dbReference>
<keyword evidence="1" id="KW-0472">Membrane</keyword>
<name>A0ABU1MYI2_9CAUL</name>
<evidence type="ECO:0000256" key="1">
    <source>
        <dbReference type="SAM" id="Phobius"/>
    </source>
</evidence>
<protein>
    <recommendedName>
        <fullName evidence="4">DUF2474 family protein</fullName>
    </recommendedName>
</protein>
<sequence>MARRLARARWIAVSIWCGLVLLLIGIGVFVLNEPIPV</sequence>
<reference evidence="2 3" key="1">
    <citation type="submission" date="2023-07" db="EMBL/GenBank/DDBJ databases">
        <title>Sorghum-associated microbial communities from plants grown in Nebraska, USA.</title>
        <authorList>
            <person name="Schachtman D."/>
        </authorList>
    </citation>
    <scope>NUCLEOTIDE SEQUENCE [LARGE SCALE GENOMIC DNA]</scope>
    <source>
        <strain evidence="2 3">DS2154</strain>
    </source>
</reference>
<gene>
    <name evidence="2" type="ORF">J2800_001984</name>
</gene>
<keyword evidence="3" id="KW-1185">Reference proteome</keyword>
<proteinExistence type="predicted"/>
<feature type="transmembrane region" description="Helical" evidence="1">
    <location>
        <begin position="12"/>
        <end position="31"/>
    </location>
</feature>
<accession>A0ABU1MYI2</accession>
<keyword evidence="1" id="KW-1133">Transmembrane helix</keyword>
<dbReference type="EMBL" id="JAVDRL010000005">
    <property type="protein sequence ID" value="MDR6531242.1"/>
    <property type="molecule type" value="Genomic_DNA"/>
</dbReference>
<evidence type="ECO:0000313" key="2">
    <source>
        <dbReference type="EMBL" id="MDR6531242.1"/>
    </source>
</evidence>
<evidence type="ECO:0000313" key="3">
    <source>
        <dbReference type="Proteomes" id="UP001262754"/>
    </source>
</evidence>
<organism evidence="2 3">
    <name type="scientific">Caulobacter rhizosphaerae</name>
    <dbReference type="NCBI Taxonomy" id="2010972"/>
    <lineage>
        <taxon>Bacteria</taxon>
        <taxon>Pseudomonadati</taxon>
        <taxon>Pseudomonadota</taxon>
        <taxon>Alphaproteobacteria</taxon>
        <taxon>Caulobacterales</taxon>
        <taxon>Caulobacteraceae</taxon>
        <taxon>Caulobacter</taxon>
    </lineage>
</organism>
<evidence type="ECO:0008006" key="4">
    <source>
        <dbReference type="Google" id="ProtNLM"/>
    </source>
</evidence>